<accession>A0A8K0A2R9</accession>
<feature type="region of interest" description="Disordered" evidence="9">
    <location>
        <begin position="461"/>
        <end position="535"/>
    </location>
</feature>
<dbReference type="InterPro" id="IPR035892">
    <property type="entry name" value="C2_domain_sf"/>
</dbReference>
<dbReference type="InterPro" id="IPR046349">
    <property type="entry name" value="C1-like_sf"/>
</dbReference>
<dbReference type="CDD" id="cd20825">
    <property type="entry name" value="C1_PDZD8"/>
    <property type="match status" value="1"/>
</dbReference>
<organism evidence="15 16">
    <name type="scientific">Branchiostoma lanceolatum</name>
    <name type="common">Common lancelet</name>
    <name type="synonym">Amphioxus lanceolatum</name>
    <dbReference type="NCBI Taxonomy" id="7740"/>
    <lineage>
        <taxon>Eukaryota</taxon>
        <taxon>Metazoa</taxon>
        <taxon>Chordata</taxon>
        <taxon>Cephalochordata</taxon>
        <taxon>Leptocardii</taxon>
        <taxon>Amphioxiformes</taxon>
        <taxon>Branchiostomatidae</taxon>
        <taxon>Branchiostoma</taxon>
    </lineage>
</organism>
<dbReference type="InterPro" id="IPR036034">
    <property type="entry name" value="PDZ_sf"/>
</dbReference>
<dbReference type="Proteomes" id="UP000838412">
    <property type="component" value="Chromosome 6"/>
</dbReference>
<dbReference type="EMBL" id="OV696691">
    <property type="protein sequence ID" value="CAH1267504.1"/>
    <property type="molecule type" value="Genomic_DNA"/>
</dbReference>
<evidence type="ECO:0000256" key="7">
    <source>
        <dbReference type="ARBA" id="ARBA00023136"/>
    </source>
</evidence>
<dbReference type="InterPro" id="IPR000008">
    <property type="entry name" value="C2_dom"/>
</dbReference>
<dbReference type="AlphaFoldDB" id="A0A8K0A2R9"/>
<dbReference type="PANTHER" id="PTHR21519:SF1">
    <property type="entry name" value="PDZ DOMAIN-CONTAINING PROTEIN 8"/>
    <property type="match status" value="1"/>
</dbReference>
<dbReference type="InterPro" id="IPR058801">
    <property type="entry name" value="PDZD8_N"/>
</dbReference>
<keyword evidence="10" id="KW-0812">Transmembrane</keyword>
<dbReference type="SUPFAM" id="SSF49562">
    <property type="entry name" value="C2 domain (Calcium/lipid-binding domain, CaLB)"/>
    <property type="match status" value="1"/>
</dbReference>
<feature type="coiled-coil region" evidence="8">
    <location>
        <begin position="961"/>
        <end position="988"/>
    </location>
</feature>
<feature type="domain" description="PDZ" evidence="13">
    <location>
        <begin position="327"/>
        <end position="410"/>
    </location>
</feature>
<dbReference type="SUPFAM" id="SSF57889">
    <property type="entry name" value="Cysteine-rich domain"/>
    <property type="match status" value="1"/>
</dbReference>
<keyword evidence="16" id="KW-1185">Reference proteome</keyword>
<dbReference type="GO" id="GO:0051560">
    <property type="term" value="P:mitochondrial calcium ion homeostasis"/>
    <property type="evidence" value="ECO:0007669"/>
    <property type="project" value="InterPro"/>
</dbReference>
<dbReference type="PANTHER" id="PTHR21519">
    <property type="entry name" value="PDZ DOMAIN-CONTAINING PROTEIN 8"/>
    <property type="match status" value="1"/>
</dbReference>
<evidence type="ECO:0000259" key="13">
    <source>
        <dbReference type="PROSITE" id="PS50106"/>
    </source>
</evidence>
<feature type="domain" description="SMP-LTD" evidence="14">
    <location>
        <begin position="67"/>
        <end position="256"/>
    </location>
</feature>
<evidence type="ECO:0000256" key="1">
    <source>
        <dbReference type="ARBA" id="ARBA00004370"/>
    </source>
</evidence>
<evidence type="ECO:0000259" key="12">
    <source>
        <dbReference type="PROSITE" id="PS50081"/>
    </source>
</evidence>
<dbReference type="GO" id="GO:0046872">
    <property type="term" value="F:metal ion binding"/>
    <property type="evidence" value="ECO:0007669"/>
    <property type="project" value="UniProtKB-KW"/>
</dbReference>
<evidence type="ECO:0000313" key="15">
    <source>
        <dbReference type="EMBL" id="CAH1267504.1"/>
    </source>
</evidence>
<evidence type="ECO:0000256" key="10">
    <source>
        <dbReference type="SAM" id="Phobius"/>
    </source>
</evidence>
<dbReference type="Pfam" id="PF17820">
    <property type="entry name" value="PDZ_6"/>
    <property type="match status" value="1"/>
</dbReference>
<evidence type="ECO:0000256" key="9">
    <source>
        <dbReference type="SAM" id="MobiDB-lite"/>
    </source>
</evidence>
<reference evidence="15" key="1">
    <citation type="submission" date="2022-01" db="EMBL/GenBank/DDBJ databases">
        <authorList>
            <person name="Braso-Vives M."/>
        </authorList>
    </citation>
    <scope>NUCLEOTIDE SEQUENCE</scope>
</reference>
<keyword evidence="3" id="KW-0479">Metal-binding</keyword>
<dbReference type="PROSITE" id="PS50004">
    <property type="entry name" value="C2"/>
    <property type="match status" value="1"/>
</dbReference>
<keyword evidence="8" id="KW-0175">Coiled coil</keyword>
<evidence type="ECO:0000256" key="5">
    <source>
        <dbReference type="ARBA" id="ARBA00023055"/>
    </source>
</evidence>
<dbReference type="CDD" id="cd00030">
    <property type="entry name" value="C2"/>
    <property type="match status" value="1"/>
</dbReference>
<dbReference type="InterPro" id="IPR002219">
    <property type="entry name" value="PKC_DAG/PE"/>
</dbReference>
<dbReference type="PROSITE" id="PS00479">
    <property type="entry name" value="ZF_DAG_PE_1"/>
    <property type="match status" value="1"/>
</dbReference>
<keyword evidence="2" id="KW-0813">Transport</keyword>
<keyword evidence="4" id="KW-0862">Zinc</keyword>
<feature type="region of interest" description="Disordered" evidence="9">
    <location>
        <begin position="827"/>
        <end position="883"/>
    </location>
</feature>
<evidence type="ECO:0000256" key="2">
    <source>
        <dbReference type="ARBA" id="ARBA00022448"/>
    </source>
</evidence>
<keyword evidence="6" id="KW-0446">Lipid-binding</keyword>
<feature type="compositionally biased region" description="Polar residues" evidence="9">
    <location>
        <begin position="473"/>
        <end position="483"/>
    </location>
</feature>
<feature type="transmembrane region" description="Helical" evidence="10">
    <location>
        <begin position="6"/>
        <end position="29"/>
    </location>
</feature>
<dbReference type="GO" id="GO:0044233">
    <property type="term" value="C:mitochondria-associated endoplasmic reticulum membrane contact site"/>
    <property type="evidence" value="ECO:0007669"/>
    <property type="project" value="InterPro"/>
</dbReference>
<dbReference type="Gene3D" id="3.30.60.20">
    <property type="match status" value="1"/>
</dbReference>
<evidence type="ECO:0000313" key="16">
    <source>
        <dbReference type="Proteomes" id="UP000838412"/>
    </source>
</evidence>
<dbReference type="InterPro" id="IPR039275">
    <property type="entry name" value="PDZD8"/>
</dbReference>
<gene>
    <name evidence="15" type="primary">PDZD8</name>
    <name evidence="15" type="ORF">BLAG_LOCUS20840</name>
</gene>
<keyword evidence="5" id="KW-0445">Lipid transport</keyword>
<dbReference type="PROSITE" id="PS51847">
    <property type="entry name" value="SMP"/>
    <property type="match status" value="1"/>
</dbReference>
<dbReference type="GO" id="GO:1990456">
    <property type="term" value="P:mitochondrion-endoplasmic reticulum membrane tethering"/>
    <property type="evidence" value="ECO:0007669"/>
    <property type="project" value="InterPro"/>
</dbReference>
<keyword evidence="10" id="KW-1133">Transmembrane helix</keyword>
<evidence type="ECO:0000256" key="6">
    <source>
        <dbReference type="ARBA" id="ARBA00023121"/>
    </source>
</evidence>
<dbReference type="InterPro" id="IPR001478">
    <property type="entry name" value="PDZ"/>
</dbReference>
<evidence type="ECO:0000256" key="4">
    <source>
        <dbReference type="ARBA" id="ARBA00022833"/>
    </source>
</evidence>
<proteinExistence type="predicted"/>
<dbReference type="SUPFAM" id="SSF50156">
    <property type="entry name" value="PDZ domain-like"/>
    <property type="match status" value="1"/>
</dbReference>
<dbReference type="GO" id="GO:0005739">
    <property type="term" value="C:mitochondrion"/>
    <property type="evidence" value="ECO:0007669"/>
    <property type="project" value="GOC"/>
</dbReference>
<dbReference type="GO" id="GO:0016020">
    <property type="term" value="C:membrane"/>
    <property type="evidence" value="ECO:0007669"/>
    <property type="project" value="UniProtKB-SubCell"/>
</dbReference>
<dbReference type="InterPro" id="IPR031468">
    <property type="entry name" value="SMP_LBD"/>
</dbReference>
<dbReference type="GO" id="GO:0008289">
    <property type="term" value="F:lipid binding"/>
    <property type="evidence" value="ECO:0007669"/>
    <property type="project" value="UniProtKB-KW"/>
</dbReference>
<dbReference type="Pfam" id="PF26547">
    <property type="entry name" value="PDZD8_N"/>
    <property type="match status" value="1"/>
</dbReference>
<dbReference type="Gene3D" id="2.60.40.150">
    <property type="entry name" value="C2 domain"/>
    <property type="match status" value="1"/>
</dbReference>
<evidence type="ECO:0000259" key="14">
    <source>
        <dbReference type="PROSITE" id="PS51847"/>
    </source>
</evidence>
<dbReference type="GO" id="GO:0006869">
    <property type="term" value="P:lipid transport"/>
    <property type="evidence" value="ECO:0007669"/>
    <property type="project" value="UniProtKB-KW"/>
</dbReference>
<feature type="domain" description="C2" evidence="11">
    <location>
        <begin position="548"/>
        <end position="669"/>
    </location>
</feature>
<name>A0A8K0A2R9_BRALA</name>
<dbReference type="SMART" id="SM00228">
    <property type="entry name" value="PDZ"/>
    <property type="match status" value="1"/>
</dbReference>
<keyword evidence="7 10" id="KW-0472">Membrane</keyword>
<dbReference type="Gene3D" id="2.30.42.10">
    <property type="match status" value="1"/>
</dbReference>
<protein>
    <submittedName>
        <fullName evidence="15">PDZD8 protein</fullName>
    </submittedName>
</protein>
<sequence length="1044" mass="116832">MVLTVVIMSMVLGAMVLLMVQGLLAYWYLKRQPVAEKPKNEQYEKARLHENLENLLQDLTDQTREKSSESCEWLNLILAFLFRELKDTGRIRRWVNKKLSVEFAELVQSKTAGRVMERIRLRDYSFGTTFPIVEKATIMDVKQSKDGMPETIDIALDIDYKGGFRLAVDVDLVFGRTAYLSVKVTKLKGRVRLQFSREPFSHWSFSFYEEPELEFDAQSQFGSRVFPQLTSIIINQIRRSVRKKHTLPYYKMRFKPFFDYQEQLNAPDNVYLHDNKVTVGQLEVTIVECSRLPRVFQDCVVYCTLCIDESTWNQWTGKKRSFWFAQDVELAKGESKTLGIAFRDEPIEGSMYQQVVVDRIDPNTPASRVDIQKGDILLTVGGVRVMNVSHAAKLIRQAGDKMVLRIERHLSHNVTSDALQGPPQTYEEDTVSLKGMDALDIDHDNFPDSDSETEEYINISIKNPAAEGRGISGRTTQQKSSPSKAKANISPLLSRKFGLGGNQQSPTSSPIREPGMRAAADDASKATDPAHGASIPAITVTRETLGAPRGRSHSDGSEPLHDMALTDPLHGVFAGSGGDVDAAGAAHPPQAEEYATKIETRATSPVTASQELSWDETFIFDIEDEDKYLNICIWAKGVEKGDKEELIGHVSITLIDVALQCLTTLSGEYQNCFLLEPPEIRAAASRHLGRSGLATHPGFNARLCGGDVTLRFHHTPNIQCHAEGEQQTDTKKNTGSRRTQAIRRKSASALGIAGLGSGLSIQTVKHEFEEKQFTSRDTRCDYCMKKVWTKVAAQCRPCSYICHKKCIEKCQAVANCSKVFHLGRIEEQPRQRSSPLHARKPTTLHTVGSAPQLVPNTSTAHHTSPGSSPRVTPSHSPAGSPTMARRYLSGEMFRETQLCETADSSDSDSIMHSSRTLREKILQTQKEGCDFANVDVDTLIVTAAKELGRDLYCELPQDERRQKLDAMINKLQQEIDMESEHKLELHREEKDAPDQQVRGKIAADLAKSEERLQALALLMLHYCSGWQNCTEREDEAKAAGEQAV</sequence>
<dbReference type="CDD" id="cd21674">
    <property type="entry name" value="SMP_PDZD8"/>
    <property type="match status" value="1"/>
</dbReference>
<dbReference type="Pfam" id="PF00168">
    <property type="entry name" value="C2"/>
    <property type="match status" value="1"/>
</dbReference>
<dbReference type="SMART" id="SM00109">
    <property type="entry name" value="C1"/>
    <property type="match status" value="1"/>
</dbReference>
<feature type="domain" description="Phorbol-ester/DAG-type" evidence="12">
    <location>
        <begin position="765"/>
        <end position="816"/>
    </location>
</feature>
<dbReference type="CDD" id="cd00136">
    <property type="entry name" value="PDZ_canonical"/>
    <property type="match status" value="1"/>
</dbReference>
<evidence type="ECO:0000259" key="11">
    <source>
        <dbReference type="PROSITE" id="PS50004"/>
    </source>
</evidence>
<dbReference type="PROSITE" id="PS50106">
    <property type="entry name" value="PDZ"/>
    <property type="match status" value="1"/>
</dbReference>
<evidence type="ECO:0000256" key="8">
    <source>
        <dbReference type="SAM" id="Coils"/>
    </source>
</evidence>
<dbReference type="PROSITE" id="PS50081">
    <property type="entry name" value="ZF_DAG_PE_2"/>
    <property type="match status" value="1"/>
</dbReference>
<comment type="subcellular location">
    <subcellularLocation>
        <location evidence="1">Membrane</location>
    </subcellularLocation>
</comment>
<dbReference type="OrthoDB" id="10004596at2759"/>
<feature type="compositionally biased region" description="Polar residues" evidence="9">
    <location>
        <begin position="854"/>
        <end position="879"/>
    </location>
</feature>
<evidence type="ECO:0000256" key="3">
    <source>
        <dbReference type="ARBA" id="ARBA00022723"/>
    </source>
</evidence>
<dbReference type="InterPro" id="IPR041489">
    <property type="entry name" value="PDZ_6"/>
</dbReference>